<evidence type="ECO:0000313" key="5">
    <source>
        <dbReference type="Proteomes" id="UP000501534"/>
    </source>
</evidence>
<dbReference type="PANTHER" id="PTHR30483:SF37">
    <property type="entry name" value="ABC TRANSPORTER SUBSTRATE-BINDING PROTEIN"/>
    <property type="match status" value="1"/>
</dbReference>
<dbReference type="SUPFAM" id="SSF53822">
    <property type="entry name" value="Periplasmic binding protein-like I"/>
    <property type="match status" value="1"/>
</dbReference>
<keyword evidence="2" id="KW-0732">Signal</keyword>
<protein>
    <recommendedName>
        <fullName evidence="3">Leucine-binding protein domain-containing protein</fullName>
    </recommendedName>
</protein>
<dbReference type="InterPro" id="IPR006311">
    <property type="entry name" value="TAT_signal"/>
</dbReference>
<dbReference type="InterPro" id="IPR028082">
    <property type="entry name" value="Peripla_BP_I"/>
</dbReference>
<keyword evidence="5" id="KW-1185">Reference proteome</keyword>
<dbReference type="RefSeq" id="WP_171093672.1">
    <property type="nucleotide sequence ID" value="NZ_CP053069.1"/>
</dbReference>
<comment type="similarity">
    <text evidence="1">Belongs to the leucine-binding protein family.</text>
</comment>
<dbReference type="Proteomes" id="UP000501534">
    <property type="component" value="Chromosome"/>
</dbReference>
<proteinExistence type="inferred from homology"/>
<evidence type="ECO:0000259" key="3">
    <source>
        <dbReference type="Pfam" id="PF13458"/>
    </source>
</evidence>
<dbReference type="Gene3D" id="3.40.50.2300">
    <property type="match status" value="2"/>
</dbReference>
<dbReference type="AlphaFoldDB" id="A0A6M4GZI0"/>
<accession>A0A6M4GZI0</accession>
<dbReference type="InterPro" id="IPR051010">
    <property type="entry name" value="BCAA_transport"/>
</dbReference>
<dbReference type="Pfam" id="PF13458">
    <property type="entry name" value="Peripla_BP_6"/>
    <property type="match status" value="1"/>
</dbReference>
<dbReference type="EMBL" id="CP053069">
    <property type="protein sequence ID" value="QJR11924.1"/>
    <property type="molecule type" value="Genomic_DNA"/>
</dbReference>
<name>A0A6M4GZI0_9PROT</name>
<sequence>MDNKRRRLLQALGGTGVAAAASPFLSFPAIAQNTPLRVGIIAPKAGIAGTVGECGLRGTLWATERINAEGGIAGRKVELVIEEETNPKDSIERLRKLVLQDKVDCVQGIVSSGVSLAMGAVAEEMKATLIFWDGTTQDGVKETMEKPRYVFRSTDNECEAVMASLLCVKYWKGQFTRVAGINPDYSYGRNNFAAFQALLKKFGVQFEVVAEQWPKVGTLDLTSHVAALKAAKPDLVFSSLLFADLPVFMKTAHGAGLMDGKTKFAFPAAGFQHTGLKKEFTPEGMIFGHNTLYFAKENPSPLQKAFVDHYADKYKDYPHWEADRAYFAMQVYKAGVEKAQKAKNAWPSQNDIIDAMEGIEVTSLGGPGKMRKDHIAEQTFYQGLTTHKNKYDFATLGRVDTMFSDQLQKPQGTDFWKWIETANIKL</sequence>
<evidence type="ECO:0000256" key="2">
    <source>
        <dbReference type="ARBA" id="ARBA00022729"/>
    </source>
</evidence>
<dbReference type="KEGG" id="uru:DSM104443_03007"/>
<reference evidence="4 5" key="1">
    <citation type="submission" date="2020-04" db="EMBL/GenBank/DDBJ databases">
        <title>Usitatibacter rugosus gen. nov., sp. nov. and Usitatibacter palustris sp. nov., novel members of Usitatibacteraceae fam. nov. within the order Nitrosomonadales isolated from soil.</title>
        <authorList>
            <person name="Huber K.J."/>
            <person name="Neumann-Schaal M."/>
            <person name="Geppert A."/>
            <person name="Luckner M."/>
            <person name="Wanner G."/>
            <person name="Overmann J."/>
        </authorList>
    </citation>
    <scope>NUCLEOTIDE SEQUENCE [LARGE SCALE GENOMIC DNA]</scope>
    <source>
        <strain evidence="4 5">0125_3</strain>
    </source>
</reference>
<dbReference type="PANTHER" id="PTHR30483">
    <property type="entry name" value="LEUCINE-SPECIFIC-BINDING PROTEIN"/>
    <property type="match status" value="1"/>
</dbReference>
<feature type="domain" description="Leucine-binding protein" evidence="3">
    <location>
        <begin position="35"/>
        <end position="381"/>
    </location>
</feature>
<gene>
    <name evidence="4" type="ORF">DSM104443_03007</name>
</gene>
<dbReference type="CDD" id="cd06330">
    <property type="entry name" value="PBP1_As_SBP-like"/>
    <property type="match status" value="1"/>
</dbReference>
<dbReference type="PROSITE" id="PS51318">
    <property type="entry name" value="TAT"/>
    <property type="match status" value="1"/>
</dbReference>
<evidence type="ECO:0000256" key="1">
    <source>
        <dbReference type="ARBA" id="ARBA00010062"/>
    </source>
</evidence>
<dbReference type="InterPro" id="IPR028081">
    <property type="entry name" value="Leu-bd"/>
</dbReference>
<evidence type="ECO:0000313" key="4">
    <source>
        <dbReference type="EMBL" id="QJR11924.1"/>
    </source>
</evidence>
<organism evidence="4 5">
    <name type="scientific">Usitatibacter rugosus</name>
    <dbReference type="NCBI Taxonomy" id="2732067"/>
    <lineage>
        <taxon>Bacteria</taxon>
        <taxon>Pseudomonadati</taxon>
        <taxon>Pseudomonadota</taxon>
        <taxon>Betaproteobacteria</taxon>
        <taxon>Nitrosomonadales</taxon>
        <taxon>Usitatibacteraceae</taxon>
        <taxon>Usitatibacter</taxon>
    </lineage>
</organism>